<evidence type="ECO:0000313" key="2">
    <source>
        <dbReference type="Proteomes" id="UP001283361"/>
    </source>
</evidence>
<dbReference type="AlphaFoldDB" id="A0AAE0YXC8"/>
<reference evidence="1" key="1">
    <citation type="journal article" date="2023" name="G3 (Bethesda)">
        <title>A reference genome for the long-term kleptoplast-retaining sea slug Elysia crispata morphotype clarki.</title>
        <authorList>
            <person name="Eastman K.E."/>
            <person name="Pendleton A.L."/>
            <person name="Shaikh M.A."/>
            <person name="Suttiyut T."/>
            <person name="Ogas R."/>
            <person name="Tomko P."/>
            <person name="Gavelis G."/>
            <person name="Widhalm J.R."/>
            <person name="Wisecaver J.H."/>
        </authorList>
    </citation>
    <scope>NUCLEOTIDE SEQUENCE</scope>
    <source>
        <strain evidence="1">ECLA1</strain>
    </source>
</reference>
<organism evidence="1 2">
    <name type="scientific">Elysia crispata</name>
    <name type="common">lettuce slug</name>
    <dbReference type="NCBI Taxonomy" id="231223"/>
    <lineage>
        <taxon>Eukaryota</taxon>
        <taxon>Metazoa</taxon>
        <taxon>Spiralia</taxon>
        <taxon>Lophotrochozoa</taxon>
        <taxon>Mollusca</taxon>
        <taxon>Gastropoda</taxon>
        <taxon>Heterobranchia</taxon>
        <taxon>Euthyneura</taxon>
        <taxon>Panpulmonata</taxon>
        <taxon>Sacoglossa</taxon>
        <taxon>Placobranchoidea</taxon>
        <taxon>Plakobranchidae</taxon>
        <taxon>Elysia</taxon>
    </lineage>
</organism>
<protein>
    <submittedName>
        <fullName evidence="1">Uncharacterized protein</fullName>
    </submittedName>
</protein>
<dbReference type="Proteomes" id="UP001283361">
    <property type="component" value="Unassembled WGS sequence"/>
</dbReference>
<comment type="caution">
    <text evidence="1">The sequence shown here is derived from an EMBL/GenBank/DDBJ whole genome shotgun (WGS) entry which is preliminary data.</text>
</comment>
<sequence length="324" mass="36673">MNSEDDESILNCLAEFEHSEINLSVETERILKNEKFNKDVKTVLMTCLGCLFSEKLSHGENRDEEETFNKDVKTVLMTCLGCLFSEKLSHGENRDEEETFNKDVKTVLMTCLGCLFSEKPPDGENRDEEETFNKDVKTVLMTCLGCLFSEKLSHSENRDEEEKTNRQEECTILYVPSVPDQPGLTVGSRLSSEHKLSLCGVRRYIQAGKTALGENGDESSSSTEVYIPQESTCRGVSSFYEEEQIRYLFYKNTHKQAEATELVFFNASHGLRQPVGCKQPRGVGVNEKQDIITHHGPLMPDNKRSFGMNLLLNPKSKGLNSRNE</sequence>
<proteinExistence type="predicted"/>
<name>A0AAE0YXC8_9GAST</name>
<keyword evidence="2" id="KW-1185">Reference proteome</keyword>
<gene>
    <name evidence="1" type="ORF">RRG08_054773</name>
</gene>
<accession>A0AAE0YXC8</accession>
<dbReference type="EMBL" id="JAWDGP010005211">
    <property type="protein sequence ID" value="KAK3758797.1"/>
    <property type="molecule type" value="Genomic_DNA"/>
</dbReference>
<evidence type="ECO:0000313" key="1">
    <source>
        <dbReference type="EMBL" id="KAK3758797.1"/>
    </source>
</evidence>